<evidence type="ECO:0000259" key="1">
    <source>
        <dbReference type="PROSITE" id="PS50006"/>
    </source>
</evidence>
<dbReference type="Pfam" id="PF00498">
    <property type="entry name" value="FHA"/>
    <property type="match status" value="2"/>
</dbReference>
<dbReference type="CDD" id="cd09487">
    <property type="entry name" value="SAM_superfamily"/>
    <property type="match status" value="1"/>
</dbReference>
<comment type="caution">
    <text evidence="3">The sequence shown here is derived from an EMBL/GenBank/DDBJ whole genome shotgun (WGS) entry which is preliminary data.</text>
</comment>
<dbReference type="PANTHER" id="PTHR46210:SF1">
    <property type="entry name" value="FHA DOMAIN-CONTAINING PROTEIN"/>
    <property type="match status" value="1"/>
</dbReference>
<accession>A0A1R2B743</accession>
<feature type="domain" description="FHA" evidence="1">
    <location>
        <begin position="224"/>
        <end position="269"/>
    </location>
</feature>
<evidence type="ECO:0000313" key="2">
    <source>
        <dbReference type="EMBL" id="OMJ68741.1"/>
    </source>
</evidence>
<dbReference type="PROSITE" id="PS50006">
    <property type="entry name" value="FHA_DOMAIN"/>
    <property type="match status" value="2"/>
</dbReference>
<protein>
    <recommendedName>
        <fullName evidence="1">FHA domain-containing protein</fullName>
    </recommendedName>
</protein>
<dbReference type="InterPro" id="IPR000253">
    <property type="entry name" value="FHA_dom"/>
</dbReference>
<dbReference type="Proteomes" id="UP000187209">
    <property type="component" value="Unassembled WGS sequence"/>
</dbReference>
<dbReference type="Gene3D" id="2.60.200.20">
    <property type="match status" value="2"/>
</dbReference>
<dbReference type="InterPro" id="IPR013761">
    <property type="entry name" value="SAM/pointed_sf"/>
</dbReference>
<dbReference type="Gene3D" id="1.10.150.50">
    <property type="entry name" value="Transcription Factor, Ets-1"/>
    <property type="match status" value="1"/>
</dbReference>
<dbReference type="InterPro" id="IPR008984">
    <property type="entry name" value="SMAD_FHA_dom_sf"/>
</dbReference>
<keyword evidence="4" id="KW-1185">Reference proteome</keyword>
<organism evidence="3 4">
    <name type="scientific">Stentor coeruleus</name>
    <dbReference type="NCBI Taxonomy" id="5963"/>
    <lineage>
        <taxon>Eukaryota</taxon>
        <taxon>Sar</taxon>
        <taxon>Alveolata</taxon>
        <taxon>Ciliophora</taxon>
        <taxon>Postciliodesmatophora</taxon>
        <taxon>Heterotrichea</taxon>
        <taxon>Heterotrichida</taxon>
        <taxon>Stentoridae</taxon>
        <taxon>Stentor</taxon>
    </lineage>
</organism>
<proteinExistence type="predicted"/>
<dbReference type="Pfam" id="PF07647">
    <property type="entry name" value="SAM_2"/>
    <property type="match status" value="1"/>
</dbReference>
<evidence type="ECO:0000313" key="3">
    <source>
        <dbReference type="EMBL" id="OMJ72624.1"/>
    </source>
</evidence>
<gene>
    <name evidence="3" type="ORF">SteCoe_28878</name>
    <name evidence="2" type="ORF">SteCoe_33716</name>
</gene>
<dbReference type="SMART" id="SM00240">
    <property type="entry name" value="FHA"/>
    <property type="match status" value="2"/>
</dbReference>
<name>A0A1R2B743_9CILI</name>
<reference evidence="3 4" key="1">
    <citation type="submission" date="2016-11" db="EMBL/GenBank/DDBJ databases">
        <title>The macronuclear genome of Stentor coeruleus: a giant cell with tiny introns.</title>
        <authorList>
            <person name="Slabodnick M."/>
            <person name="Ruby J.G."/>
            <person name="Reiff S.B."/>
            <person name="Swart E.C."/>
            <person name="Gosai S."/>
            <person name="Prabakaran S."/>
            <person name="Witkowska E."/>
            <person name="Larue G.E."/>
            <person name="Fisher S."/>
            <person name="Freeman R.M."/>
            <person name="Gunawardena J."/>
            <person name="Chu W."/>
            <person name="Stover N.A."/>
            <person name="Gregory B.D."/>
            <person name="Nowacki M."/>
            <person name="Derisi J."/>
            <person name="Roy S.W."/>
            <person name="Marshall W.F."/>
            <person name="Sood P."/>
        </authorList>
    </citation>
    <scope>NUCLEOTIDE SEQUENCE [LARGE SCALE GENOMIC DNA]</scope>
    <source>
        <strain evidence="3">WM001</strain>
    </source>
</reference>
<dbReference type="AlphaFoldDB" id="A0A1R2B743"/>
<dbReference type="InterPro" id="IPR001660">
    <property type="entry name" value="SAM"/>
</dbReference>
<dbReference type="OrthoDB" id="5855668at2759"/>
<dbReference type="EMBL" id="MPUH01000885">
    <property type="protein sequence ID" value="OMJ72624.1"/>
    <property type="molecule type" value="Genomic_DNA"/>
</dbReference>
<evidence type="ECO:0000313" key="4">
    <source>
        <dbReference type="Proteomes" id="UP000187209"/>
    </source>
</evidence>
<dbReference type="SUPFAM" id="SSF49879">
    <property type="entry name" value="SMAD/FHA domain"/>
    <property type="match status" value="2"/>
</dbReference>
<sequence>MQTISKENIQSVDDFLKLLNLTDYSDCLNNCNLEDLAKLSENDLLELGIQIRLHRVKILEFSKFFYSSQSPTDQTDSEISDYNSPRTIETYDYSNNSLQNIILTSVSGFLEGFTFKIGELGARIGRCSSMEIIIPDRYVSRKHCEIRYENQTKSFEILDTGSTTGTYIRISRKHKLQVGSLFRVGQCEFKVLNIVYSLDGRPVSIELLKYEGPSPMPLIITKGCIIGRSRSCGVCINRDSLLSLEHCKLYSKKNNFYIQDLNSLNSTWIRLSPEGEFSEAYPLAYGDQIKVGAILFQVSPTQTPQSLTREKTIPVSISSILSYTT</sequence>
<dbReference type="EMBL" id="MPUH01001287">
    <property type="protein sequence ID" value="OMJ68741.1"/>
    <property type="molecule type" value="Genomic_DNA"/>
</dbReference>
<dbReference type="SUPFAM" id="SSF47769">
    <property type="entry name" value="SAM/Pointed domain"/>
    <property type="match status" value="1"/>
</dbReference>
<dbReference type="PANTHER" id="PTHR46210">
    <property type="entry name" value="FHA DOMAIN-CONTAINING PROTEIN"/>
    <property type="match status" value="1"/>
</dbReference>
<feature type="domain" description="FHA" evidence="1">
    <location>
        <begin position="122"/>
        <end position="173"/>
    </location>
</feature>
<dbReference type="CDD" id="cd00060">
    <property type="entry name" value="FHA"/>
    <property type="match status" value="2"/>
</dbReference>